<feature type="region of interest" description="Disordered" evidence="2">
    <location>
        <begin position="346"/>
        <end position="388"/>
    </location>
</feature>
<evidence type="ECO:0000256" key="1">
    <source>
        <dbReference type="ARBA" id="ARBA00010652"/>
    </source>
</evidence>
<dbReference type="OrthoDB" id="4752337at2"/>
<dbReference type="PANTHER" id="PTHR46766">
    <property type="entry name" value="GLUTAMINE-RICH PROTEIN 2"/>
    <property type="match status" value="1"/>
</dbReference>
<dbReference type="PANTHER" id="PTHR46766:SF1">
    <property type="entry name" value="GLUTAMINE-RICH PROTEIN 2"/>
    <property type="match status" value="1"/>
</dbReference>
<evidence type="ECO:0000313" key="5">
    <source>
        <dbReference type="Proteomes" id="UP000240424"/>
    </source>
</evidence>
<dbReference type="EMBL" id="FUEZ01000003">
    <property type="protein sequence ID" value="SPM38423.1"/>
    <property type="molecule type" value="Genomic_DNA"/>
</dbReference>
<keyword evidence="5" id="KW-1185">Reference proteome</keyword>
<evidence type="ECO:0000256" key="2">
    <source>
        <dbReference type="SAM" id="MobiDB-lite"/>
    </source>
</evidence>
<comment type="similarity">
    <text evidence="1">Belongs to the mycobacterial PPE family.</text>
</comment>
<feature type="domain" description="PPE" evidence="3">
    <location>
        <begin position="2"/>
        <end position="165"/>
    </location>
</feature>
<sequence>MDFIALPPEVTSALIYAGPGAGSLVEAAAAWQDLTTNLEDTAEIYRSVLASLAGSWHGASALAMAQAAAPYVVWLNTTAVQTQQTAAAAEVAAAAFSSTQASVVHPSVVLANRTRLMQLLATNVFGINLPAIAETEQEYQAMWANNSAAMVRYQATSQQATTQMTQFASPSATTNPTGTAAQTKAVSNATGSATTNAVSNAPNASSNAPLAAASNPINVGVADPTTGYIGLANQYANQFISSGFPINMLSYIAQNTQAQAFQGLGEIGKGLSEGEASLGGAVARLASTVGAAPAPTAALGNALTVGKLSVPPAVVGLLPAAPAPAVQLASAASPLPAAPAGFPMLPPLMPPPVSPGSGWRKRKPNQYDDLEVGKELKGSVVQPPPSAG</sequence>
<evidence type="ECO:0000313" key="4">
    <source>
        <dbReference type="EMBL" id="SPM38423.1"/>
    </source>
</evidence>
<dbReference type="SUPFAM" id="SSF140459">
    <property type="entry name" value="PE/PPE dimer-like"/>
    <property type="match status" value="1"/>
</dbReference>
<dbReference type="Gene3D" id="1.20.1260.20">
    <property type="entry name" value="PPE superfamily"/>
    <property type="match status" value="1"/>
</dbReference>
<evidence type="ECO:0000259" key="3">
    <source>
        <dbReference type="Pfam" id="PF00823"/>
    </source>
</evidence>
<accession>A0A2U3P3U1</accession>
<dbReference type="AlphaFoldDB" id="A0A2U3P3U1"/>
<dbReference type="Pfam" id="PF00823">
    <property type="entry name" value="PPE"/>
    <property type="match status" value="1"/>
</dbReference>
<dbReference type="RefSeq" id="WP_077077394.1">
    <property type="nucleotide sequence ID" value="NZ_FUEZ01000003.1"/>
</dbReference>
<dbReference type="InterPro" id="IPR038332">
    <property type="entry name" value="PPE_sf"/>
</dbReference>
<name>A0A2U3P3U1_9MYCO</name>
<proteinExistence type="inferred from homology"/>
<protein>
    <recommendedName>
        <fullName evidence="3">PPE domain-containing protein</fullName>
    </recommendedName>
</protein>
<reference evidence="4 5" key="1">
    <citation type="submission" date="2017-01" db="EMBL/GenBank/DDBJ databases">
        <authorList>
            <consortium name="Urmite Genomes"/>
        </authorList>
    </citation>
    <scope>NUCLEOTIDE SEQUENCE [LARGE SCALE GENOMIC DNA]</scope>
    <source>
        <strain evidence="4 5">AB215</strain>
    </source>
</reference>
<dbReference type="Proteomes" id="UP000240424">
    <property type="component" value="Unassembled WGS sequence"/>
</dbReference>
<gene>
    <name evidence="4" type="ORF">MNAB215_600</name>
</gene>
<organism evidence="4 5">
    <name type="scientific">Mycobacterium numidiamassiliense</name>
    <dbReference type="NCBI Taxonomy" id="1841861"/>
    <lineage>
        <taxon>Bacteria</taxon>
        <taxon>Bacillati</taxon>
        <taxon>Actinomycetota</taxon>
        <taxon>Actinomycetes</taxon>
        <taxon>Mycobacteriales</taxon>
        <taxon>Mycobacteriaceae</taxon>
        <taxon>Mycobacterium</taxon>
    </lineage>
</organism>
<dbReference type="InterPro" id="IPR000030">
    <property type="entry name" value="PPE_dom"/>
</dbReference>
<dbReference type="STRING" id="1841861.GCA_900157365_04803"/>
<dbReference type="GO" id="GO:0052572">
    <property type="term" value="P:response to host immune response"/>
    <property type="evidence" value="ECO:0007669"/>
    <property type="project" value="TreeGrafter"/>
</dbReference>